<evidence type="ECO:0000256" key="1">
    <source>
        <dbReference type="SAM" id="MobiDB-lite"/>
    </source>
</evidence>
<accession>A0AAE0JCH5</accession>
<feature type="compositionally biased region" description="Low complexity" evidence="1">
    <location>
        <begin position="141"/>
        <end position="151"/>
    </location>
</feature>
<dbReference type="InterPro" id="IPR001283">
    <property type="entry name" value="CRISP-related"/>
</dbReference>
<keyword evidence="2" id="KW-1133">Transmembrane helix</keyword>
<dbReference type="InterPro" id="IPR035940">
    <property type="entry name" value="CAP_sf"/>
</dbReference>
<evidence type="ECO:0000313" key="6">
    <source>
        <dbReference type="Proteomes" id="UP001278500"/>
    </source>
</evidence>
<dbReference type="Pfam" id="PF00188">
    <property type="entry name" value="CAP"/>
    <property type="match status" value="1"/>
</dbReference>
<dbReference type="AlphaFoldDB" id="A0AAE0JCH5"/>
<feature type="domain" description="SCP" evidence="4">
    <location>
        <begin position="96"/>
        <end position="244"/>
    </location>
</feature>
<name>A0AAE0JCH5_9PEZI</name>
<feature type="transmembrane region" description="Helical" evidence="2">
    <location>
        <begin position="265"/>
        <end position="283"/>
    </location>
</feature>
<feature type="chain" id="PRO_5042061566" evidence="3">
    <location>
        <begin position="31"/>
        <end position="284"/>
    </location>
</feature>
<dbReference type="GeneID" id="87867794"/>
<evidence type="ECO:0000256" key="2">
    <source>
        <dbReference type="SAM" id="Phobius"/>
    </source>
</evidence>
<gene>
    <name evidence="5" type="ORF">B0H65DRAFT_575966</name>
</gene>
<dbReference type="Gene3D" id="3.40.33.10">
    <property type="entry name" value="CAP"/>
    <property type="match status" value="1"/>
</dbReference>
<proteinExistence type="predicted"/>
<keyword evidence="2" id="KW-0472">Membrane</keyword>
<feature type="region of interest" description="Disordered" evidence="1">
    <location>
        <begin position="138"/>
        <end position="157"/>
    </location>
</feature>
<sequence>MRLHSGNRPTTKLITLFTILTLNHTFLVHATPQPSRNHLLVEARHPELNPNLQPKPTPPAELQHAKEPITISTITITATPSGTPAVSAPSFVDRHLFTSALLNSTNFYRSQHNASSVVYNSTLASFASSYFDKLGLPANPPSSSKSSPSKSTNCELKHSQGPYGENLALGCSDVQSCVEMWGNERAKYDFGAAKFGEDTGHFTQLVWKNTTDVGCAARWCQSWNGGGGGWYLVCEYWPRGNVVGEFGSMVERKVNGGGRVKPMGWMGWQVVMVTVVVGGWLIFG</sequence>
<dbReference type="SUPFAM" id="SSF55797">
    <property type="entry name" value="PR-1-like"/>
    <property type="match status" value="1"/>
</dbReference>
<protein>
    <submittedName>
        <fullName evidence="5">CAP domain-containing protein</fullName>
    </submittedName>
</protein>
<dbReference type="Proteomes" id="UP001278500">
    <property type="component" value="Unassembled WGS sequence"/>
</dbReference>
<keyword evidence="6" id="KW-1185">Reference proteome</keyword>
<keyword evidence="3" id="KW-0732">Signal</keyword>
<organism evidence="5 6">
    <name type="scientific">Neurospora tetraspora</name>
    <dbReference type="NCBI Taxonomy" id="94610"/>
    <lineage>
        <taxon>Eukaryota</taxon>
        <taxon>Fungi</taxon>
        <taxon>Dikarya</taxon>
        <taxon>Ascomycota</taxon>
        <taxon>Pezizomycotina</taxon>
        <taxon>Sordariomycetes</taxon>
        <taxon>Sordariomycetidae</taxon>
        <taxon>Sordariales</taxon>
        <taxon>Sordariaceae</taxon>
        <taxon>Neurospora</taxon>
    </lineage>
</organism>
<dbReference type="SMART" id="SM00198">
    <property type="entry name" value="SCP"/>
    <property type="match status" value="1"/>
</dbReference>
<dbReference type="PANTHER" id="PTHR10334">
    <property type="entry name" value="CYSTEINE-RICH SECRETORY PROTEIN-RELATED"/>
    <property type="match status" value="1"/>
</dbReference>
<comment type="caution">
    <text evidence="5">The sequence shown here is derived from an EMBL/GenBank/DDBJ whole genome shotgun (WGS) entry which is preliminary data.</text>
</comment>
<dbReference type="GO" id="GO:0005576">
    <property type="term" value="C:extracellular region"/>
    <property type="evidence" value="ECO:0007669"/>
    <property type="project" value="InterPro"/>
</dbReference>
<evidence type="ECO:0000256" key="3">
    <source>
        <dbReference type="SAM" id="SignalP"/>
    </source>
</evidence>
<reference evidence="5" key="2">
    <citation type="submission" date="2023-06" db="EMBL/GenBank/DDBJ databases">
        <authorList>
            <consortium name="Lawrence Berkeley National Laboratory"/>
            <person name="Haridas S."/>
            <person name="Hensen N."/>
            <person name="Bonometti L."/>
            <person name="Westerberg I."/>
            <person name="Brannstrom I.O."/>
            <person name="Guillou S."/>
            <person name="Cros-Aarteil S."/>
            <person name="Calhoun S."/>
            <person name="Kuo A."/>
            <person name="Mondo S."/>
            <person name="Pangilinan J."/>
            <person name="Riley R."/>
            <person name="Labutti K."/>
            <person name="Andreopoulos B."/>
            <person name="Lipzen A."/>
            <person name="Chen C."/>
            <person name="Yanf M."/>
            <person name="Daum C."/>
            <person name="Ng V."/>
            <person name="Clum A."/>
            <person name="Steindorff A."/>
            <person name="Ohm R."/>
            <person name="Martin F."/>
            <person name="Silar P."/>
            <person name="Natvig D."/>
            <person name="Lalanne C."/>
            <person name="Gautier V."/>
            <person name="Ament-Velasquez S.L."/>
            <person name="Kruys A."/>
            <person name="Hutchinson M.I."/>
            <person name="Powell A.J."/>
            <person name="Barry K."/>
            <person name="Miller A.N."/>
            <person name="Grigoriev I.V."/>
            <person name="Debuchy R."/>
            <person name="Gladieux P."/>
            <person name="Thoren M.H."/>
            <person name="Johannesson H."/>
        </authorList>
    </citation>
    <scope>NUCLEOTIDE SEQUENCE</scope>
    <source>
        <strain evidence="5">CBS 560.94</strain>
    </source>
</reference>
<evidence type="ECO:0000313" key="5">
    <source>
        <dbReference type="EMBL" id="KAK3342607.1"/>
    </source>
</evidence>
<keyword evidence="2" id="KW-0812">Transmembrane</keyword>
<dbReference type="RefSeq" id="XP_062680400.1">
    <property type="nucleotide sequence ID" value="XM_062830640.1"/>
</dbReference>
<dbReference type="PROSITE" id="PS01009">
    <property type="entry name" value="CRISP_1"/>
    <property type="match status" value="1"/>
</dbReference>
<evidence type="ECO:0000259" key="4">
    <source>
        <dbReference type="SMART" id="SM00198"/>
    </source>
</evidence>
<reference evidence="5" key="1">
    <citation type="journal article" date="2023" name="Mol. Phylogenet. Evol.">
        <title>Genome-scale phylogeny and comparative genomics of the fungal order Sordariales.</title>
        <authorList>
            <person name="Hensen N."/>
            <person name="Bonometti L."/>
            <person name="Westerberg I."/>
            <person name="Brannstrom I.O."/>
            <person name="Guillou S."/>
            <person name="Cros-Aarteil S."/>
            <person name="Calhoun S."/>
            <person name="Haridas S."/>
            <person name="Kuo A."/>
            <person name="Mondo S."/>
            <person name="Pangilinan J."/>
            <person name="Riley R."/>
            <person name="LaButti K."/>
            <person name="Andreopoulos B."/>
            <person name="Lipzen A."/>
            <person name="Chen C."/>
            <person name="Yan M."/>
            <person name="Daum C."/>
            <person name="Ng V."/>
            <person name="Clum A."/>
            <person name="Steindorff A."/>
            <person name="Ohm R.A."/>
            <person name="Martin F."/>
            <person name="Silar P."/>
            <person name="Natvig D.O."/>
            <person name="Lalanne C."/>
            <person name="Gautier V."/>
            <person name="Ament-Velasquez S.L."/>
            <person name="Kruys A."/>
            <person name="Hutchinson M.I."/>
            <person name="Powell A.J."/>
            <person name="Barry K."/>
            <person name="Miller A.N."/>
            <person name="Grigoriev I.V."/>
            <person name="Debuchy R."/>
            <person name="Gladieux P."/>
            <person name="Hiltunen Thoren M."/>
            <person name="Johannesson H."/>
        </authorList>
    </citation>
    <scope>NUCLEOTIDE SEQUENCE</scope>
    <source>
        <strain evidence="5">CBS 560.94</strain>
    </source>
</reference>
<dbReference type="EMBL" id="JAUEPP010000005">
    <property type="protein sequence ID" value="KAK3342607.1"/>
    <property type="molecule type" value="Genomic_DNA"/>
</dbReference>
<dbReference type="InterPro" id="IPR014044">
    <property type="entry name" value="CAP_dom"/>
</dbReference>
<dbReference type="InterPro" id="IPR018244">
    <property type="entry name" value="Allrgn_V5/Tpx1_CS"/>
</dbReference>
<dbReference type="PRINTS" id="PR00837">
    <property type="entry name" value="V5TPXLIKE"/>
</dbReference>
<feature type="signal peptide" evidence="3">
    <location>
        <begin position="1"/>
        <end position="30"/>
    </location>
</feature>